<keyword evidence="2" id="KW-1185">Reference proteome</keyword>
<name>U5EKM1_NOCAS</name>
<dbReference type="OrthoDB" id="10011048at2"/>
<evidence type="ECO:0000313" key="1">
    <source>
        <dbReference type="EMBL" id="GAD87800.1"/>
    </source>
</evidence>
<sequence>MLSDAEQLFALPFRTIAHTAASDPRVWIASTGISWRSGSNTEARYALGHAASGRRDDSENVSRWECFERLLMNAEVTASRGRLVHGTFRDGRQATSRTFETVVPRPWHVGGQRLFPTGATGLAIHTCADTARNNAVAEVLERHVSESLWYGNLQEPANLLHSDDSSTSVWWPLGDGSVLAWHVAERLDEQVFVVGSAVRSEIAEAVRHAQEEATMLLDAVLSHRRPTYSSEAKTHRYASLRGSASGARRGHFQRLIAGSGRAGAVAEFAEMVSKHIVVYALIEWPELVLVRGVPIGIGAPQPQRDGIPDHPFS</sequence>
<dbReference type="GeneID" id="91515433"/>
<dbReference type="STRING" id="1824.SAMN05444423_10396"/>
<proteinExistence type="predicted"/>
<evidence type="ECO:0008006" key="3">
    <source>
        <dbReference type="Google" id="ProtNLM"/>
    </source>
</evidence>
<dbReference type="EMBL" id="BAFO02000037">
    <property type="protein sequence ID" value="GAD87800.1"/>
    <property type="molecule type" value="Genomic_DNA"/>
</dbReference>
<reference evidence="1 2" key="1">
    <citation type="journal article" date="2014" name="BMC Genomics">
        <title>Genome based analysis of type-I polyketide synthase and nonribosomal peptide synthetase gene clusters in seven strains of five representative Nocardia species.</title>
        <authorList>
            <person name="Komaki H."/>
            <person name="Ichikawa N."/>
            <person name="Hosoyama A."/>
            <person name="Takahashi-Nakaguchi A."/>
            <person name="Matsuzawa T."/>
            <person name="Suzuki K."/>
            <person name="Fujita N."/>
            <person name="Gonoi T."/>
        </authorList>
    </citation>
    <scope>NUCLEOTIDE SEQUENCE [LARGE SCALE GENOMIC DNA]</scope>
    <source>
        <strain evidence="1 2">NBRC 15531</strain>
    </source>
</reference>
<accession>U5EKM1</accession>
<organism evidence="1 2">
    <name type="scientific">Nocardia asteroides NBRC 15531</name>
    <dbReference type="NCBI Taxonomy" id="1110697"/>
    <lineage>
        <taxon>Bacteria</taxon>
        <taxon>Bacillati</taxon>
        <taxon>Actinomycetota</taxon>
        <taxon>Actinomycetes</taxon>
        <taxon>Mycobacteriales</taxon>
        <taxon>Nocardiaceae</taxon>
        <taxon>Nocardia</taxon>
    </lineage>
</organism>
<evidence type="ECO:0000313" key="2">
    <source>
        <dbReference type="Proteomes" id="UP000017048"/>
    </source>
</evidence>
<comment type="caution">
    <text evidence="1">The sequence shown here is derived from an EMBL/GenBank/DDBJ whole genome shotgun (WGS) entry which is preliminary data.</text>
</comment>
<dbReference type="AlphaFoldDB" id="U5EKM1"/>
<gene>
    <name evidence="1" type="ORF">NCAST_37_01080</name>
</gene>
<protein>
    <recommendedName>
        <fullName evidence="3">YcaO domain-containing protein</fullName>
    </recommendedName>
</protein>
<dbReference type="Proteomes" id="UP000017048">
    <property type="component" value="Unassembled WGS sequence"/>
</dbReference>
<dbReference type="Gene3D" id="3.30.1330.230">
    <property type="match status" value="1"/>
</dbReference>
<dbReference type="RefSeq" id="WP_019045322.1">
    <property type="nucleotide sequence ID" value="NZ_BAFO02000037.1"/>
</dbReference>